<gene>
    <name evidence="6" type="ORF">C2E21_6212</name>
</gene>
<dbReference type="PROSITE" id="PS00560">
    <property type="entry name" value="CARBOXYPEPT_SER_HIS"/>
    <property type="match status" value="1"/>
</dbReference>
<dbReference type="InterPro" id="IPR018202">
    <property type="entry name" value="Ser_caboxypep_ser_AS"/>
</dbReference>
<keyword evidence="5" id="KW-0378">Hydrolase</keyword>
<organism evidence="6 7">
    <name type="scientific">Chlorella sorokiniana</name>
    <name type="common">Freshwater green alga</name>
    <dbReference type="NCBI Taxonomy" id="3076"/>
    <lineage>
        <taxon>Eukaryota</taxon>
        <taxon>Viridiplantae</taxon>
        <taxon>Chlorophyta</taxon>
        <taxon>core chlorophytes</taxon>
        <taxon>Trebouxiophyceae</taxon>
        <taxon>Chlorellales</taxon>
        <taxon>Chlorellaceae</taxon>
        <taxon>Chlorella clade</taxon>
        <taxon>Chlorella</taxon>
    </lineage>
</organism>
<dbReference type="Gene3D" id="3.40.50.1820">
    <property type="entry name" value="alpha/beta hydrolase"/>
    <property type="match status" value="1"/>
</dbReference>
<evidence type="ECO:0000256" key="5">
    <source>
        <dbReference type="RuleBase" id="RU361156"/>
    </source>
</evidence>
<keyword evidence="5" id="KW-0645">Protease</keyword>
<dbReference type="InterPro" id="IPR033124">
    <property type="entry name" value="Ser_caboxypep_his_AS"/>
</dbReference>
<dbReference type="GO" id="GO:0004185">
    <property type="term" value="F:serine-type carboxypeptidase activity"/>
    <property type="evidence" value="ECO:0007669"/>
    <property type="project" value="UniProtKB-UniRule"/>
</dbReference>
<keyword evidence="7" id="KW-1185">Reference proteome</keyword>
<dbReference type="SUPFAM" id="SSF53474">
    <property type="entry name" value="alpha/beta-Hydrolases"/>
    <property type="match status" value="1"/>
</dbReference>
<keyword evidence="5 6" id="KW-0121">Carboxypeptidase</keyword>
<proteinExistence type="inferred from homology"/>
<dbReference type="InterPro" id="IPR001563">
    <property type="entry name" value="Peptidase_S10"/>
</dbReference>
<evidence type="ECO:0000256" key="4">
    <source>
        <dbReference type="ARBA" id="ARBA00023180"/>
    </source>
</evidence>
<evidence type="ECO:0000313" key="7">
    <source>
        <dbReference type="Proteomes" id="UP000239899"/>
    </source>
</evidence>
<dbReference type="STRING" id="3076.A0A2P6TKN6"/>
<comment type="similarity">
    <text evidence="1 5">Belongs to the peptidase S10 family.</text>
</comment>
<dbReference type="Pfam" id="PF00450">
    <property type="entry name" value="Peptidase_S10"/>
    <property type="match status" value="1"/>
</dbReference>
<dbReference type="GO" id="GO:0006508">
    <property type="term" value="P:proteolysis"/>
    <property type="evidence" value="ECO:0007669"/>
    <property type="project" value="UniProtKB-KW"/>
</dbReference>
<evidence type="ECO:0000256" key="3">
    <source>
        <dbReference type="ARBA" id="ARBA00023157"/>
    </source>
</evidence>
<dbReference type="EMBL" id="LHPG02000012">
    <property type="protein sequence ID" value="PRW44858.1"/>
    <property type="molecule type" value="Genomic_DNA"/>
</dbReference>
<dbReference type="OrthoDB" id="443318at2759"/>
<keyword evidence="3" id="KW-1015">Disulfide bond</keyword>
<feature type="signal peptide" evidence="5">
    <location>
        <begin position="1"/>
        <end position="23"/>
    </location>
</feature>
<dbReference type="PANTHER" id="PTHR11802:SF201">
    <property type="entry name" value="CARBOXYPEPTIDASE"/>
    <property type="match status" value="1"/>
</dbReference>
<dbReference type="PANTHER" id="PTHR11802">
    <property type="entry name" value="SERINE PROTEASE FAMILY S10 SERINE CARBOXYPEPTIDASE"/>
    <property type="match status" value="1"/>
</dbReference>
<evidence type="ECO:0000256" key="1">
    <source>
        <dbReference type="ARBA" id="ARBA00009431"/>
    </source>
</evidence>
<accession>A0A2P6TKN6</accession>
<feature type="chain" id="PRO_5015023754" description="Carboxypeptidase" evidence="5">
    <location>
        <begin position="24"/>
        <end position="541"/>
    </location>
</feature>
<evidence type="ECO:0000256" key="2">
    <source>
        <dbReference type="ARBA" id="ARBA00022729"/>
    </source>
</evidence>
<dbReference type="FunFam" id="3.40.50.11320:FF:000002">
    <property type="entry name" value="Carboxypeptidase"/>
    <property type="match status" value="1"/>
</dbReference>
<dbReference type="PROSITE" id="PS00131">
    <property type="entry name" value="CARBOXYPEPT_SER_SER"/>
    <property type="match status" value="1"/>
</dbReference>
<dbReference type="EC" id="3.4.16.-" evidence="5"/>
<name>A0A2P6TKN6_CHLSO</name>
<dbReference type="InterPro" id="IPR029058">
    <property type="entry name" value="AB_hydrolase_fold"/>
</dbReference>
<protein>
    <recommendedName>
        <fullName evidence="5">Carboxypeptidase</fullName>
        <ecNumber evidence="5">3.4.16.-</ecNumber>
    </recommendedName>
</protein>
<keyword evidence="4" id="KW-0325">Glycoprotein</keyword>
<dbReference type="Gene3D" id="3.40.50.11320">
    <property type="match status" value="1"/>
</dbReference>
<keyword evidence="2 5" id="KW-0732">Signal</keyword>
<sequence>MARRRAAPLLALGLLGLFGVSWARPVDQQAGLHVDADVGSSDPGLDDYTVEAQADFVPSLPGAPPSKLRIFAGYVTVDEDAGRALFYTFVESTRSPKDDPLVLWLNGGPGCSSLGGGFLAELGPFYPTPGGEQLILNKWAWNRVANMLFLESPAFVGFSYSNSSRDARVGDARTARDARQFLLRWFDRFPQYRDHNFHISGESYAGHYIPQLASAIVRGNKQDGKEQPINLKGFLVGNALTVPEIDSHGAIDFWWSHGIISSESRDGALNNCDFASLYPLTDEEQEEEEVYVSAVEGPLPGAAAAAASLGGRRAEKCDEFVNRAMQEMGNINIYDIYADVCLTPGPSAAAAVGATTPRRPSAFPASQARQLALMLRGHPAGCSTRPMLGKHYDPCIDSETEAYLNRRDVQLALHANVSGELPGPWKDCTQAIEYKRRDVLRTILPLYRELIDAGLKILVYSGDVDAIVPVIGTRNWIRELDLPITKPWRPWTSSTGQVGGWTVEHQGLTFASVRGAGHMVPYTQPERALHLFSSYLEELTL</sequence>
<dbReference type="PRINTS" id="PR00724">
    <property type="entry name" value="CRBOXYPTASEC"/>
</dbReference>
<dbReference type="AlphaFoldDB" id="A0A2P6TKN6"/>
<reference evidence="6 7" key="1">
    <citation type="journal article" date="2018" name="Plant J.">
        <title>Genome sequences of Chlorella sorokiniana UTEX 1602 and Micractinium conductrix SAG 241.80: implications to maltose excretion by a green alga.</title>
        <authorList>
            <person name="Arriola M.B."/>
            <person name="Velmurugan N."/>
            <person name="Zhang Y."/>
            <person name="Plunkett M.H."/>
            <person name="Hondzo H."/>
            <person name="Barney B.M."/>
        </authorList>
    </citation>
    <scope>NUCLEOTIDE SEQUENCE [LARGE SCALE GENOMIC DNA]</scope>
    <source>
        <strain evidence="7">UTEX 1602</strain>
    </source>
</reference>
<dbReference type="Proteomes" id="UP000239899">
    <property type="component" value="Unassembled WGS sequence"/>
</dbReference>
<comment type="caution">
    <text evidence="6">The sequence shown here is derived from an EMBL/GenBank/DDBJ whole genome shotgun (WGS) entry which is preliminary data.</text>
</comment>
<dbReference type="Gene3D" id="6.10.250.940">
    <property type="match status" value="1"/>
</dbReference>
<evidence type="ECO:0000313" key="6">
    <source>
        <dbReference type="EMBL" id="PRW44858.1"/>
    </source>
</evidence>